<evidence type="ECO:0008006" key="3">
    <source>
        <dbReference type="Google" id="ProtNLM"/>
    </source>
</evidence>
<accession>A0A7X1F8M6</accession>
<comment type="caution">
    <text evidence="1">The sequence shown here is derived from an EMBL/GenBank/DDBJ whole genome shotgun (WGS) entry which is preliminary data.</text>
</comment>
<evidence type="ECO:0000313" key="1">
    <source>
        <dbReference type="EMBL" id="MBC2652395.1"/>
    </source>
</evidence>
<proteinExistence type="predicted"/>
<evidence type="ECO:0000313" key="2">
    <source>
        <dbReference type="Proteomes" id="UP000520156"/>
    </source>
</evidence>
<dbReference type="Proteomes" id="UP000520156">
    <property type="component" value="Unassembled WGS sequence"/>
</dbReference>
<dbReference type="EMBL" id="JACLAU010000019">
    <property type="protein sequence ID" value="MBC2652395.1"/>
    <property type="molecule type" value="Genomic_DNA"/>
</dbReference>
<gene>
    <name evidence="1" type="ORF">H7F49_11840</name>
</gene>
<organism evidence="1 2">
    <name type="scientific">Novosphingobium aerophilum</name>
    <dbReference type="NCBI Taxonomy" id="2839843"/>
    <lineage>
        <taxon>Bacteria</taxon>
        <taxon>Pseudomonadati</taxon>
        <taxon>Pseudomonadota</taxon>
        <taxon>Alphaproteobacteria</taxon>
        <taxon>Sphingomonadales</taxon>
        <taxon>Sphingomonadaceae</taxon>
        <taxon>Novosphingobium</taxon>
    </lineage>
</organism>
<dbReference type="RefSeq" id="WP_185683814.1">
    <property type="nucleotide sequence ID" value="NZ_JACLAU010000019.1"/>
</dbReference>
<reference evidence="1 2" key="1">
    <citation type="submission" date="2020-08" db="EMBL/GenBank/DDBJ databases">
        <title>The genome sequence of Novosphingobium flavum 4Y4.</title>
        <authorList>
            <person name="Liu Y."/>
        </authorList>
    </citation>
    <scope>NUCLEOTIDE SEQUENCE [LARGE SCALE GENOMIC DNA]</scope>
    <source>
        <strain evidence="1 2">4Y4</strain>
    </source>
</reference>
<sequence>MNKIPKGYPRKVRRISVEHLRRKPAAIVALAQRDRVIILRAGKPVWTAVNSAYTQMIEERAGLSRWL</sequence>
<name>A0A7X1F8M6_9SPHN</name>
<dbReference type="AlphaFoldDB" id="A0A7X1F8M6"/>
<keyword evidence="2" id="KW-1185">Reference proteome</keyword>
<protein>
    <recommendedName>
        <fullName evidence="3">Antitoxin</fullName>
    </recommendedName>
</protein>